<dbReference type="SUPFAM" id="SSF47370">
    <property type="entry name" value="Bromodomain"/>
    <property type="match status" value="1"/>
</dbReference>
<gene>
    <name evidence="5" type="ORF">EPI10_008840</name>
</gene>
<dbReference type="SMART" id="SM00297">
    <property type="entry name" value="BROMO"/>
    <property type="match status" value="1"/>
</dbReference>
<dbReference type="PROSITE" id="PS50014">
    <property type="entry name" value="BROMODOMAIN_2"/>
    <property type="match status" value="1"/>
</dbReference>
<organism evidence="5 6">
    <name type="scientific">Gossypium australe</name>
    <dbReference type="NCBI Taxonomy" id="47621"/>
    <lineage>
        <taxon>Eukaryota</taxon>
        <taxon>Viridiplantae</taxon>
        <taxon>Streptophyta</taxon>
        <taxon>Embryophyta</taxon>
        <taxon>Tracheophyta</taxon>
        <taxon>Spermatophyta</taxon>
        <taxon>Magnoliopsida</taxon>
        <taxon>eudicotyledons</taxon>
        <taxon>Gunneridae</taxon>
        <taxon>Pentapetalae</taxon>
        <taxon>rosids</taxon>
        <taxon>malvids</taxon>
        <taxon>Malvales</taxon>
        <taxon>Malvaceae</taxon>
        <taxon>Malvoideae</taxon>
        <taxon>Gossypium</taxon>
    </lineage>
</organism>
<dbReference type="OrthoDB" id="21449at2759"/>
<evidence type="ECO:0000256" key="1">
    <source>
        <dbReference type="ARBA" id="ARBA00023117"/>
    </source>
</evidence>
<dbReference type="EMBL" id="SMMG02000008">
    <property type="protein sequence ID" value="KAA3464609.1"/>
    <property type="molecule type" value="Genomic_DNA"/>
</dbReference>
<evidence type="ECO:0000313" key="6">
    <source>
        <dbReference type="Proteomes" id="UP000325315"/>
    </source>
</evidence>
<dbReference type="Pfam" id="PF00439">
    <property type="entry name" value="Bromodomain"/>
    <property type="match status" value="1"/>
</dbReference>
<protein>
    <submittedName>
        <fullName evidence="5">Bromodomain and PHD finger-containing 3</fullName>
    </submittedName>
</protein>
<keyword evidence="6" id="KW-1185">Reference proteome</keyword>
<dbReference type="InterPro" id="IPR036427">
    <property type="entry name" value="Bromodomain-like_sf"/>
</dbReference>
<evidence type="ECO:0000259" key="4">
    <source>
        <dbReference type="PROSITE" id="PS50014"/>
    </source>
</evidence>
<proteinExistence type="predicted"/>
<evidence type="ECO:0000256" key="3">
    <source>
        <dbReference type="SAM" id="MobiDB-lite"/>
    </source>
</evidence>
<comment type="caution">
    <text evidence="5">The sequence shown here is derived from an EMBL/GenBank/DDBJ whole genome shotgun (WGS) entry which is preliminary data.</text>
</comment>
<dbReference type="InterPro" id="IPR001487">
    <property type="entry name" value="Bromodomain"/>
</dbReference>
<dbReference type="PANTHER" id="PTHR22881:SF26">
    <property type="entry name" value="BROMODOMAIN CONTAINING PROTEIN, EXPRESSED"/>
    <property type="match status" value="1"/>
</dbReference>
<evidence type="ECO:0000256" key="2">
    <source>
        <dbReference type="PROSITE-ProRule" id="PRU00035"/>
    </source>
</evidence>
<feature type="domain" description="Bromo" evidence="4">
    <location>
        <begin position="112"/>
        <end position="182"/>
    </location>
</feature>
<feature type="region of interest" description="Disordered" evidence="3">
    <location>
        <begin position="763"/>
        <end position="793"/>
    </location>
</feature>
<dbReference type="InterPro" id="IPR051831">
    <property type="entry name" value="Bromodomain_contain_prot"/>
</dbReference>
<keyword evidence="1 2" id="KW-0103">Bromodomain</keyword>
<accession>A0A5B6V5U8</accession>
<name>A0A5B6V5U8_9ROSI</name>
<evidence type="ECO:0000313" key="5">
    <source>
        <dbReference type="EMBL" id="KAA3464609.1"/>
    </source>
</evidence>
<reference evidence="6" key="1">
    <citation type="journal article" date="2019" name="Plant Biotechnol. J.">
        <title>Genome sequencing of the Australian wild diploid species Gossypium australe highlights disease resistance and delayed gland morphogenesis.</title>
        <authorList>
            <person name="Cai Y."/>
            <person name="Cai X."/>
            <person name="Wang Q."/>
            <person name="Wang P."/>
            <person name="Zhang Y."/>
            <person name="Cai C."/>
            <person name="Xu Y."/>
            <person name="Wang K."/>
            <person name="Zhou Z."/>
            <person name="Wang C."/>
            <person name="Geng S."/>
            <person name="Li B."/>
            <person name="Dong Q."/>
            <person name="Hou Y."/>
            <person name="Wang H."/>
            <person name="Ai P."/>
            <person name="Liu Z."/>
            <person name="Yi F."/>
            <person name="Sun M."/>
            <person name="An G."/>
            <person name="Cheng J."/>
            <person name="Zhang Y."/>
            <person name="Shi Q."/>
            <person name="Xie Y."/>
            <person name="Shi X."/>
            <person name="Chang Y."/>
            <person name="Huang F."/>
            <person name="Chen Y."/>
            <person name="Hong S."/>
            <person name="Mi L."/>
            <person name="Sun Q."/>
            <person name="Zhang L."/>
            <person name="Zhou B."/>
            <person name="Peng R."/>
            <person name="Zhang X."/>
            <person name="Liu F."/>
        </authorList>
    </citation>
    <scope>NUCLEOTIDE SEQUENCE [LARGE SCALE GENOMIC DNA]</scope>
    <source>
        <strain evidence="6">cv. PA1801</strain>
    </source>
</reference>
<dbReference type="AlphaFoldDB" id="A0A5B6V5U8"/>
<dbReference type="Proteomes" id="UP000325315">
    <property type="component" value="Unassembled WGS sequence"/>
</dbReference>
<dbReference type="PRINTS" id="PR00503">
    <property type="entry name" value="BROMODOMAIN"/>
</dbReference>
<dbReference type="CDD" id="cd04369">
    <property type="entry name" value="Bromodomain"/>
    <property type="match status" value="1"/>
</dbReference>
<sequence length="800" mass="87947">MLSGEYRRSPRIIELDARKAQERSQNKGKAICEVTDEEELDKGQNILKQKRGRKKVKVRTVQDVVVNSVEYKVQKTDIENGEDGLVNAAAIVPSGAAIPEKSKLELLLGILQRKDTQKIFAEPVDPDEVEYYYDVIKEPMDFGTIAKKLNEGSYQTLEEFERDIFLVPNNAMLFNASNTIYYRQARALKELATRLFHALKTDPESFETEASIQRLGLSGRTKAGARTLNKTNPSIVARGCRAQKRAHDVEVDRRRTYRPRNSSQGGNRSLVSAVYNAPKHLMLNKQADLGYIDSLKRFTKDMGPIVQKVANKKIDSYISEAMRVWNMTTNHQLGPQNMQIPNAAFASNIKVAPSFKVPSSTPGYQNNSGDKMNIHTGFSNGGQASVIMNNALTGGISQTGRRVESLGDFQGNMTPDASRDFAPSLHLRGNSAGYQTFAGATMDGPSSFWNGGKVSTVNNAAMNDVLNKGKGKLGNEMDFQEKMFQPMRMGLDSGVAYKDYAVNQSIGVHLDSSLPSYDSGKGELDLIALWNTKGKQKELDGPAMMVNPINVDNTVRKAGHGSSWWMQEPMVKSKIDASSSSWRSPSQVMTGFDGTQTMDYMSGMGSPSQVMTGFNGTQTMDYMSGMGSPSQVMTGLNGTPTMDYMSGMGSHYAGKGMYEKEVIADGQGSSYRSNVEQVGVVSDLFKPAEMGVQPVSEYCFQDETISAELASLLQQKGGLDSLCNVPPDENWFGSLGDKNLMRASEKPLEYERFQPESNAAAAAAATERFQPESNAAAAAATERRQKQTVEGAQQAQWRWL</sequence>
<dbReference type="PANTHER" id="PTHR22881">
    <property type="entry name" value="BROMODOMAIN CONTAINING PROTEIN"/>
    <property type="match status" value="1"/>
</dbReference>
<dbReference type="Gene3D" id="1.20.920.10">
    <property type="entry name" value="Bromodomain-like"/>
    <property type="match status" value="1"/>
</dbReference>